<dbReference type="Pfam" id="PF07681">
    <property type="entry name" value="DoxX"/>
    <property type="match status" value="1"/>
</dbReference>
<protein>
    <submittedName>
        <fullName evidence="6">Uncharacterized protein</fullName>
    </submittedName>
</protein>
<evidence type="ECO:0000256" key="3">
    <source>
        <dbReference type="ARBA" id="ARBA00022989"/>
    </source>
</evidence>
<comment type="caution">
    <text evidence="6">The sequence shown here is derived from an EMBL/GenBank/DDBJ whole genome shotgun (WGS) entry which is preliminary data.</text>
</comment>
<keyword evidence="4 5" id="KW-0472">Membrane</keyword>
<keyword evidence="3 5" id="KW-1133">Transmembrane helix</keyword>
<dbReference type="InterPro" id="IPR032808">
    <property type="entry name" value="DoxX"/>
</dbReference>
<feature type="transmembrane region" description="Helical" evidence="5">
    <location>
        <begin position="115"/>
        <end position="137"/>
    </location>
</feature>
<proteinExistence type="predicted"/>
<feature type="transmembrane region" description="Helical" evidence="5">
    <location>
        <begin position="78"/>
        <end position="95"/>
    </location>
</feature>
<dbReference type="RefSeq" id="WP_189212811.1">
    <property type="nucleotide sequence ID" value="NZ_BMRB01000004.1"/>
</dbReference>
<organism evidence="6 7">
    <name type="scientific">Actinokineospora fastidiosa</name>
    <dbReference type="NCBI Taxonomy" id="1816"/>
    <lineage>
        <taxon>Bacteria</taxon>
        <taxon>Bacillati</taxon>
        <taxon>Actinomycetota</taxon>
        <taxon>Actinomycetes</taxon>
        <taxon>Pseudonocardiales</taxon>
        <taxon>Pseudonocardiaceae</taxon>
        <taxon>Actinokineospora</taxon>
    </lineage>
</organism>
<comment type="subcellular location">
    <subcellularLocation>
        <location evidence="1">Membrane</location>
        <topology evidence="1">Multi-pass membrane protein</topology>
    </subcellularLocation>
</comment>
<dbReference type="GO" id="GO:0016020">
    <property type="term" value="C:membrane"/>
    <property type="evidence" value="ECO:0007669"/>
    <property type="project" value="UniProtKB-SubCell"/>
</dbReference>
<keyword evidence="7" id="KW-1185">Reference proteome</keyword>
<evidence type="ECO:0000313" key="7">
    <source>
        <dbReference type="Proteomes" id="UP000660680"/>
    </source>
</evidence>
<keyword evidence="2 5" id="KW-0812">Transmembrane</keyword>
<accession>A0A918LGJ0</accession>
<evidence type="ECO:0000313" key="6">
    <source>
        <dbReference type="EMBL" id="GGS47121.1"/>
    </source>
</evidence>
<name>A0A918LGJ0_9PSEU</name>
<evidence type="ECO:0000256" key="5">
    <source>
        <dbReference type="SAM" id="Phobius"/>
    </source>
</evidence>
<evidence type="ECO:0000256" key="1">
    <source>
        <dbReference type="ARBA" id="ARBA00004141"/>
    </source>
</evidence>
<reference evidence="6" key="2">
    <citation type="submission" date="2020-09" db="EMBL/GenBank/DDBJ databases">
        <authorList>
            <person name="Sun Q."/>
            <person name="Ohkuma M."/>
        </authorList>
    </citation>
    <scope>NUCLEOTIDE SEQUENCE</scope>
    <source>
        <strain evidence="6">JCM 3276</strain>
    </source>
</reference>
<gene>
    <name evidence="6" type="ORF">GCM10010171_47930</name>
</gene>
<dbReference type="EMBL" id="BMRB01000004">
    <property type="protein sequence ID" value="GGS47121.1"/>
    <property type="molecule type" value="Genomic_DNA"/>
</dbReference>
<dbReference type="Proteomes" id="UP000660680">
    <property type="component" value="Unassembled WGS sequence"/>
</dbReference>
<sequence>MASALLTLRALSIPLLRVSLGVVFVWFGALKITGTTPVADLVAGTVPWLEPTALVVGLGLTEVVLGIAMVIGRQVKWVALLVAAHLCGIFLTLVVQPSVAFQTGNPLLLTMTGEFVVKNLVLLTAALVVMAAAVAPVEADRR</sequence>
<dbReference type="AlphaFoldDB" id="A0A918LGJ0"/>
<evidence type="ECO:0000256" key="2">
    <source>
        <dbReference type="ARBA" id="ARBA00022692"/>
    </source>
</evidence>
<reference evidence="6" key="1">
    <citation type="journal article" date="2014" name="Int. J. Syst. Evol. Microbiol.">
        <title>Complete genome sequence of Corynebacterium casei LMG S-19264T (=DSM 44701T), isolated from a smear-ripened cheese.</title>
        <authorList>
            <consortium name="US DOE Joint Genome Institute (JGI-PGF)"/>
            <person name="Walter F."/>
            <person name="Albersmeier A."/>
            <person name="Kalinowski J."/>
            <person name="Ruckert C."/>
        </authorList>
    </citation>
    <scope>NUCLEOTIDE SEQUENCE</scope>
    <source>
        <strain evidence="6">JCM 3276</strain>
    </source>
</reference>
<feature type="transmembrane region" description="Helical" evidence="5">
    <location>
        <begin position="12"/>
        <end position="32"/>
    </location>
</feature>
<feature type="transmembrane region" description="Helical" evidence="5">
    <location>
        <begin position="52"/>
        <end position="71"/>
    </location>
</feature>
<evidence type="ECO:0000256" key="4">
    <source>
        <dbReference type="ARBA" id="ARBA00023136"/>
    </source>
</evidence>